<dbReference type="Gene3D" id="3.40.50.1240">
    <property type="entry name" value="Phosphoglycerate mutase-like"/>
    <property type="match status" value="1"/>
</dbReference>
<reference evidence="5 6" key="1">
    <citation type="submission" date="2014-06" db="EMBL/GenBank/DDBJ databases">
        <title>The Genome of the Aflatoxigenic Filamentous Fungus Aspergillus nomius.</title>
        <authorList>
            <person name="Moore M.G."/>
            <person name="Shannon B.M."/>
            <person name="Brian M.M."/>
        </authorList>
    </citation>
    <scope>NUCLEOTIDE SEQUENCE [LARGE SCALE GENOMIC DNA]</scope>
    <source>
        <strain evidence="5 6">NRRL 13137</strain>
    </source>
</reference>
<protein>
    <recommendedName>
        <fullName evidence="2">3-phytase</fullName>
        <ecNumber evidence="2">3.1.3.8</ecNumber>
    </recommendedName>
</protein>
<dbReference type="GO" id="GO:0016158">
    <property type="term" value="F:inositol hexakisphosphate 3-phosphatase activity"/>
    <property type="evidence" value="ECO:0007669"/>
    <property type="project" value="UniProtKB-EC"/>
</dbReference>
<dbReference type="STRING" id="1509407.A0A0L1JGG2"/>
<dbReference type="GeneID" id="26802747"/>
<keyword evidence="3" id="KW-0378">Hydrolase</keyword>
<accession>A0A0L1JGG2</accession>
<keyword evidence="4" id="KW-0732">Signal</keyword>
<evidence type="ECO:0000256" key="4">
    <source>
        <dbReference type="SAM" id="SignalP"/>
    </source>
</evidence>
<organism evidence="5 6">
    <name type="scientific">Aspergillus nomiae NRRL (strain ATCC 15546 / NRRL 13137 / CBS 260.88 / M93)</name>
    <dbReference type="NCBI Taxonomy" id="1509407"/>
    <lineage>
        <taxon>Eukaryota</taxon>
        <taxon>Fungi</taxon>
        <taxon>Dikarya</taxon>
        <taxon>Ascomycota</taxon>
        <taxon>Pezizomycotina</taxon>
        <taxon>Eurotiomycetes</taxon>
        <taxon>Eurotiomycetidae</taxon>
        <taxon>Eurotiales</taxon>
        <taxon>Aspergillaceae</taxon>
        <taxon>Aspergillus</taxon>
        <taxon>Aspergillus subgen. Circumdati</taxon>
    </lineage>
</organism>
<dbReference type="EMBL" id="JNOM01000008">
    <property type="protein sequence ID" value="KNG90870.1"/>
    <property type="molecule type" value="Genomic_DNA"/>
</dbReference>
<evidence type="ECO:0000256" key="1">
    <source>
        <dbReference type="ARBA" id="ARBA00005375"/>
    </source>
</evidence>
<dbReference type="SUPFAM" id="SSF53254">
    <property type="entry name" value="Phosphoglycerate mutase-like"/>
    <property type="match status" value="1"/>
</dbReference>
<dbReference type="AlphaFoldDB" id="A0A0L1JGG2"/>
<dbReference type="InterPro" id="IPR033379">
    <property type="entry name" value="Acid_Pase_AS"/>
</dbReference>
<comment type="caution">
    <text evidence="5">The sequence shown here is derived from an EMBL/GenBank/DDBJ whole genome shotgun (WGS) entry which is preliminary data.</text>
</comment>
<name>A0A0L1JGG2_ASPN3</name>
<evidence type="ECO:0000256" key="2">
    <source>
        <dbReference type="ARBA" id="ARBA00012632"/>
    </source>
</evidence>
<dbReference type="Proteomes" id="UP000037505">
    <property type="component" value="Unassembled WGS sequence"/>
</dbReference>
<dbReference type="Pfam" id="PF00328">
    <property type="entry name" value="His_Phos_2"/>
    <property type="match status" value="1"/>
</dbReference>
<evidence type="ECO:0000256" key="3">
    <source>
        <dbReference type="ARBA" id="ARBA00022801"/>
    </source>
</evidence>
<feature type="signal peptide" evidence="4">
    <location>
        <begin position="1"/>
        <end position="16"/>
    </location>
</feature>
<gene>
    <name evidence="5" type="ORF">ANOM_000943</name>
</gene>
<dbReference type="EC" id="3.1.3.8" evidence="2"/>
<proteinExistence type="inferred from homology"/>
<dbReference type="InterPro" id="IPR029033">
    <property type="entry name" value="His_PPase_superfam"/>
</dbReference>
<evidence type="ECO:0000313" key="5">
    <source>
        <dbReference type="EMBL" id="KNG90870.1"/>
    </source>
</evidence>
<dbReference type="PANTHER" id="PTHR20963">
    <property type="entry name" value="MULTIPLE INOSITOL POLYPHOSPHATE PHOSPHATASE-RELATED"/>
    <property type="match status" value="1"/>
</dbReference>
<evidence type="ECO:0000313" key="6">
    <source>
        <dbReference type="Proteomes" id="UP000037505"/>
    </source>
</evidence>
<dbReference type="PROSITE" id="PS51257">
    <property type="entry name" value="PROKAR_LIPOPROTEIN"/>
    <property type="match status" value="1"/>
</dbReference>
<dbReference type="InterPro" id="IPR000560">
    <property type="entry name" value="His_Pase_clade-2"/>
</dbReference>
<dbReference type="PROSITE" id="PS00616">
    <property type="entry name" value="HIS_ACID_PHOSPHAT_1"/>
    <property type="match status" value="1"/>
</dbReference>
<dbReference type="OrthoDB" id="6509975at2759"/>
<dbReference type="RefSeq" id="XP_015411793.1">
    <property type="nucleotide sequence ID" value="XM_015546201.1"/>
</dbReference>
<dbReference type="GO" id="GO:0003993">
    <property type="term" value="F:acid phosphatase activity"/>
    <property type="evidence" value="ECO:0007669"/>
    <property type="project" value="TreeGrafter"/>
</dbReference>
<dbReference type="CDD" id="cd07061">
    <property type="entry name" value="HP_HAP_like"/>
    <property type="match status" value="1"/>
</dbReference>
<dbReference type="PANTHER" id="PTHR20963:SF43">
    <property type="entry name" value="PUTATIVE (AFU_ORTHOLOGUE AFUA_7G01240)-RELATED"/>
    <property type="match status" value="1"/>
</dbReference>
<keyword evidence="6" id="KW-1185">Reference proteome</keyword>
<feature type="chain" id="PRO_5005553845" description="3-phytase" evidence="4">
    <location>
        <begin position="17"/>
        <end position="566"/>
    </location>
</feature>
<sequence>MHIRLFIGLLIAGSCAVAVGPSQDVIADREPTITIAGVDWFKTRPQSYQGPTATGTSAFLAQTNPAPFKGQHRYIPNNPLEMSEPILGADGRSIFHKMGPWSPYYLSEDSFGVDEYPCPVGSNITQMHLLHRHGSRYPSGEGLHRWAKKISEAVAKGVVFEGDLDFLNNWSSPLGQSILTARGRQELFDSGVVNYYNYGSLYSNKDTKIVARTTTQDRMLKSAESFLSGFFGPEWTSYANVLAMIESPGYNTSLAPSYACPNSKRSRGYARKALTHWKNKYLSERTSHLRHLTGGFHWTVKDTYSAQTLCAFETVAIGYSSFCKLFNYKEWEGFAYTHDISSNAYSGFQSPIGRAKGITWVEEFLARVEHRKWDYPAGATAANFTLNDQSITFPLNQSLYLDFSHDHTIVSVLTAFGFKQFSQFLPPNGPPKNQRYHTSQVVPFAGRLNIEIIEAPYKIKTDRCHEDPDPYIRSTARTDYVHFILNQRTLPLHRSFRKCEARSDGWCELETFLKIQKHSFDRAEFEYACRGQWGTGSLEYSDHIHDGVPPQSGKSSGIHECTSFVS</sequence>
<comment type="similarity">
    <text evidence="1">Belongs to the histidine acid phosphatase family.</text>
</comment>